<keyword evidence="2 4" id="KW-0863">Zinc-finger</keyword>
<dbReference type="Pfam" id="PF01753">
    <property type="entry name" value="zf-MYND"/>
    <property type="match status" value="1"/>
</dbReference>
<protein>
    <recommendedName>
        <fullName evidence="5">MYND-type domain-containing protein</fullName>
    </recommendedName>
</protein>
<comment type="caution">
    <text evidence="6">The sequence shown here is derived from an EMBL/GenBank/DDBJ whole genome shotgun (WGS) entry which is preliminary data.</text>
</comment>
<evidence type="ECO:0000256" key="3">
    <source>
        <dbReference type="ARBA" id="ARBA00022833"/>
    </source>
</evidence>
<dbReference type="AlphaFoldDB" id="A0A4Y7SZ60"/>
<evidence type="ECO:0000256" key="1">
    <source>
        <dbReference type="ARBA" id="ARBA00022723"/>
    </source>
</evidence>
<dbReference type="GO" id="GO:0008270">
    <property type="term" value="F:zinc ion binding"/>
    <property type="evidence" value="ECO:0007669"/>
    <property type="project" value="UniProtKB-KW"/>
</dbReference>
<keyword evidence="7" id="KW-1185">Reference proteome</keyword>
<sequence>MTCTREDDKEHDEKLDPRIRVIITTLERCVSQPWFFAYANPRPLSLELEKLVKFPDALQAWTFLLDRLSKGAEAYKALQTRPKFSLCDSFACTLSGRVVGDSSKQCSTCRSVLYCSQECQRADWWERHHRECSRIQDDHIGALIVSPKNHD</sequence>
<evidence type="ECO:0000256" key="4">
    <source>
        <dbReference type="PROSITE-ProRule" id="PRU00134"/>
    </source>
</evidence>
<gene>
    <name evidence="6" type="ORF">FA13DRAFT_960910</name>
</gene>
<dbReference type="EMBL" id="QPFP01000042">
    <property type="protein sequence ID" value="TEB27153.1"/>
    <property type="molecule type" value="Genomic_DNA"/>
</dbReference>
<dbReference type="Gene3D" id="6.10.140.2220">
    <property type="match status" value="1"/>
</dbReference>
<dbReference type="SUPFAM" id="SSF144232">
    <property type="entry name" value="HIT/MYND zinc finger-like"/>
    <property type="match status" value="1"/>
</dbReference>
<organism evidence="6 7">
    <name type="scientific">Coprinellus micaceus</name>
    <name type="common">Glistening ink-cap mushroom</name>
    <name type="synonym">Coprinus micaceus</name>
    <dbReference type="NCBI Taxonomy" id="71717"/>
    <lineage>
        <taxon>Eukaryota</taxon>
        <taxon>Fungi</taxon>
        <taxon>Dikarya</taxon>
        <taxon>Basidiomycota</taxon>
        <taxon>Agaricomycotina</taxon>
        <taxon>Agaricomycetes</taxon>
        <taxon>Agaricomycetidae</taxon>
        <taxon>Agaricales</taxon>
        <taxon>Agaricineae</taxon>
        <taxon>Psathyrellaceae</taxon>
        <taxon>Coprinellus</taxon>
    </lineage>
</organism>
<dbReference type="Proteomes" id="UP000298030">
    <property type="component" value="Unassembled WGS sequence"/>
</dbReference>
<evidence type="ECO:0000259" key="5">
    <source>
        <dbReference type="PROSITE" id="PS50865"/>
    </source>
</evidence>
<proteinExistence type="predicted"/>
<evidence type="ECO:0000256" key="2">
    <source>
        <dbReference type="ARBA" id="ARBA00022771"/>
    </source>
</evidence>
<feature type="domain" description="MYND-type" evidence="5">
    <location>
        <begin position="92"/>
        <end position="132"/>
    </location>
</feature>
<keyword evidence="1" id="KW-0479">Metal-binding</keyword>
<name>A0A4Y7SZ60_COPMI</name>
<evidence type="ECO:0000313" key="7">
    <source>
        <dbReference type="Proteomes" id="UP000298030"/>
    </source>
</evidence>
<accession>A0A4Y7SZ60</accession>
<dbReference type="InterPro" id="IPR002893">
    <property type="entry name" value="Znf_MYND"/>
</dbReference>
<keyword evidence="3" id="KW-0862">Zinc</keyword>
<dbReference type="PROSITE" id="PS50865">
    <property type="entry name" value="ZF_MYND_2"/>
    <property type="match status" value="1"/>
</dbReference>
<dbReference type="OrthoDB" id="2836556at2759"/>
<dbReference type="STRING" id="71717.A0A4Y7SZ60"/>
<evidence type="ECO:0000313" key="6">
    <source>
        <dbReference type="EMBL" id="TEB27153.1"/>
    </source>
</evidence>
<reference evidence="6 7" key="1">
    <citation type="journal article" date="2019" name="Nat. Ecol. Evol.">
        <title>Megaphylogeny resolves global patterns of mushroom evolution.</title>
        <authorList>
            <person name="Varga T."/>
            <person name="Krizsan K."/>
            <person name="Foldi C."/>
            <person name="Dima B."/>
            <person name="Sanchez-Garcia M."/>
            <person name="Sanchez-Ramirez S."/>
            <person name="Szollosi G.J."/>
            <person name="Szarkandi J.G."/>
            <person name="Papp V."/>
            <person name="Albert L."/>
            <person name="Andreopoulos W."/>
            <person name="Angelini C."/>
            <person name="Antonin V."/>
            <person name="Barry K.W."/>
            <person name="Bougher N.L."/>
            <person name="Buchanan P."/>
            <person name="Buyck B."/>
            <person name="Bense V."/>
            <person name="Catcheside P."/>
            <person name="Chovatia M."/>
            <person name="Cooper J."/>
            <person name="Damon W."/>
            <person name="Desjardin D."/>
            <person name="Finy P."/>
            <person name="Geml J."/>
            <person name="Haridas S."/>
            <person name="Hughes K."/>
            <person name="Justo A."/>
            <person name="Karasinski D."/>
            <person name="Kautmanova I."/>
            <person name="Kiss B."/>
            <person name="Kocsube S."/>
            <person name="Kotiranta H."/>
            <person name="LaButti K.M."/>
            <person name="Lechner B.E."/>
            <person name="Liimatainen K."/>
            <person name="Lipzen A."/>
            <person name="Lukacs Z."/>
            <person name="Mihaltcheva S."/>
            <person name="Morgado L.N."/>
            <person name="Niskanen T."/>
            <person name="Noordeloos M.E."/>
            <person name="Ohm R.A."/>
            <person name="Ortiz-Santana B."/>
            <person name="Ovrebo C."/>
            <person name="Racz N."/>
            <person name="Riley R."/>
            <person name="Savchenko A."/>
            <person name="Shiryaev A."/>
            <person name="Soop K."/>
            <person name="Spirin V."/>
            <person name="Szebenyi C."/>
            <person name="Tomsovsky M."/>
            <person name="Tulloss R.E."/>
            <person name="Uehling J."/>
            <person name="Grigoriev I.V."/>
            <person name="Vagvolgyi C."/>
            <person name="Papp T."/>
            <person name="Martin F.M."/>
            <person name="Miettinen O."/>
            <person name="Hibbett D.S."/>
            <person name="Nagy L.G."/>
        </authorList>
    </citation>
    <scope>NUCLEOTIDE SEQUENCE [LARGE SCALE GENOMIC DNA]</scope>
    <source>
        <strain evidence="6 7">FP101781</strain>
    </source>
</reference>